<sequence length="82" mass="8704">MQDHAQDACATGHLLEGAESWTGDSADGDMINGLRQLARGQDSPYVTSTVVPSPSGPHIRQARAGQAVHRTYDDEPLSTGML</sequence>
<evidence type="ECO:0000313" key="1">
    <source>
        <dbReference type="EMBL" id="KAJ8117351.1"/>
    </source>
</evidence>
<dbReference type="Proteomes" id="UP001153331">
    <property type="component" value="Unassembled WGS sequence"/>
</dbReference>
<proteinExistence type="predicted"/>
<keyword evidence="2" id="KW-1185">Reference proteome</keyword>
<reference evidence="1" key="1">
    <citation type="submission" date="2022-11" db="EMBL/GenBank/DDBJ databases">
        <title>Genome Sequence of Boeremia exigua.</title>
        <authorList>
            <person name="Buettner E."/>
        </authorList>
    </citation>
    <scope>NUCLEOTIDE SEQUENCE</scope>
    <source>
        <strain evidence="1">CU02</strain>
    </source>
</reference>
<comment type="caution">
    <text evidence="1">The sequence shown here is derived from an EMBL/GenBank/DDBJ whole genome shotgun (WGS) entry which is preliminary data.</text>
</comment>
<protein>
    <submittedName>
        <fullName evidence="1">Uncharacterized protein</fullName>
    </submittedName>
</protein>
<name>A0ACC2IQ47_9PLEO</name>
<organism evidence="1 2">
    <name type="scientific">Boeremia exigua</name>
    <dbReference type="NCBI Taxonomy" id="749465"/>
    <lineage>
        <taxon>Eukaryota</taxon>
        <taxon>Fungi</taxon>
        <taxon>Dikarya</taxon>
        <taxon>Ascomycota</taxon>
        <taxon>Pezizomycotina</taxon>
        <taxon>Dothideomycetes</taxon>
        <taxon>Pleosporomycetidae</taxon>
        <taxon>Pleosporales</taxon>
        <taxon>Pleosporineae</taxon>
        <taxon>Didymellaceae</taxon>
        <taxon>Boeremia</taxon>
    </lineage>
</organism>
<evidence type="ECO:0000313" key="2">
    <source>
        <dbReference type="Proteomes" id="UP001153331"/>
    </source>
</evidence>
<accession>A0ACC2IQ47</accession>
<dbReference type="EMBL" id="JAPHNI010000056">
    <property type="protein sequence ID" value="KAJ8117351.1"/>
    <property type="molecule type" value="Genomic_DNA"/>
</dbReference>
<gene>
    <name evidence="1" type="ORF">OPT61_g1433</name>
</gene>